<reference evidence="1 2" key="1">
    <citation type="submission" date="2019-02" db="EMBL/GenBank/DDBJ databases">
        <authorList>
            <person name="Li Y."/>
        </authorList>
    </citation>
    <scope>NUCLEOTIDE SEQUENCE [LARGE SCALE GENOMIC DNA]</scope>
    <source>
        <strain evidence="1 2">3-7</strain>
    </source>
</reference>
<dbReference type="EMBL" id="SGIS01000084">
    <property type="protein sequence ID" value="RZF59134.1"/>
    <property type="molecule type" value="Genomic_DNA"/>
</dbReference>
<evidence type="ECO:0000313" key="1">
    <source>
        <dbReference type="EMBL" id="RZF59134.1"/>
    </source>
</evidence>
<sequence>MKASEILRSLVSAIVLTPGDDGLSIDVQGDLAGILSIASNAKNPAVLRAGCLQVSLVAGTGFEPVTF</sequence>
<evidence type="ECO:0000313" key="2">
    <source>
        <dbReference type="Proteomes" id="UP000292085"/>
    </source>
</evidence>
<organism evidence="1 2">
    <name type="scientific">Sphingomonas populi</name>
    <dbReference type="NCBI Taxonomy" id="2484750"/>
    <lineage>
        <taxon>Bacteria</taxon>
        <taxon>Pseudomonadati</taxon>
        <taxon>Pseudomonadota</taxon>
        <taxon>Alphaproteobacteria</taxon>
        <taxon>Sphingomonadales</taxon>
        <taxon>Sphingomonadaceae</taxon>
        <taxon>Sphingomonas</taxon>
    </lineage>
</organism>
<dbReference type="Proteomes" id="UP000292085">
    <property type="component" value="Unassembled WGS sequence"/>
</dbReference>
<feature type="non-terminal residue" evidence="1">
    <location>
        <position position="67"/>
    </location>
</feature>
<comment type="caution">
    <text evidence="1">The sequence shown here is derived from an EMBL/GenBank/DDBJ whole genome shotgun (WGS) entry which is preliminary data.</text>
</comment>
<gene>
    <name evidence="1" type="ORF">EWE75_23430</name>
</gene>
<accession>A0A4Q6XP85</accession>
<proteinExistence type="predicted"/>
<protein>
    <submittedName>
        <fullName evidence="1">Recombinase family protein</fullName>
    </submittedName>
</protein>
<keyword evidence="2" id="KW-1185">Reference proteome</keyword>
<name>A0A4Q6XP85_9SPHN</name>
<dbReference type="AlphaFoldDB" id="A0A4Q6XP85"/>